<proteinExistence type="predicted"/>
<evidence type="ECO:0000256" key="1">
    <source>
        <dbReference type="SAM" id="Coils"/>
    </source>
</evidence>
<name>A0A9D2F0V1_9FIRM</name>
<accession>A0A9D2F0V1</accession>
<reference evidence="3" key="1">
    <citation type="journal article" date="2021" name="PeerJ">
        <title>Extensive microbial diversity within the chicken gut microbiome revealed by metagenomics and culture.</title>
        <authorList>
            <person name="Gilroy R."/>
            <person name="Ravi A."/>
            <person name="Getino M."/>
            <person name="Pursley I."/>
            <person name="Horton D.L."/>
            <person name="Alikhan N.F."/>
            <person name="Baker D."/>
            <person name="Gharbi K."/>
            <person name="Hall N."/>
            <person name="Watson M."/>
            <person name="Adriaenssens E.M."/>
            <person name="Foster-Nyarko E."/>
            <person name="Jarju S."/>
            <person name="Secka A."/>
            <person name="Antonio M."/>
            <person name="Oren A."/>
            <person name="Chaudhuri R.R."/>
            <person name="La Ragione R."/>
            <person name="Hildebrand F."/>
            <person name="Pallen M.J."/>
        </authorList>
    </citation>
    <scope>NUCLEOTIDE SEQUENCE</scope>
    <source>
        <strain evidence="3">3436</strain>
    </source>
</reference>
<dbReference type="Proteomes" id="UP000824031">
    <property type="component" value="Unassembled WGS sequence"/>
</dbReference>
<keyword evidence="1" id="KW-0175">Coiled coil</keyword>
<feature type="domain" description="DUF6673" evidence="2">
    <location>
        <begin position="15"/>
        <end position="56"/>
    </location>
</feature>
<gene>
    <name evidence="3" type="ORF">H9810_01225</name>
</gene>
<dbReference type="EMBL" id="DXBO01000019">
    <property type="protein sequence ID" value="HIZ47328.1"/>
    <property type="molecule type" value="Genomic_DNA"/>
</dbReference>
<feature type="coiled-coil region" evidence="1">
    <location>
        <begin position="16"/>
        <end position="43"/>
    </location>
</feature>
<comment type="caution">
    <text evidence="3">The sequence shown here is derived from an EMBL/GenBank/DDBJ whole genome shotgun (WGS) entry which is preliminary data.</text>
</comment>
<evidence type="ECO:0000259" key="2">
    <source>
        <dbReference type="Pfam" id="PF20378"/>
    </source>
</evidence>
<dbReference type="Pfam" id="PF20378">
    <property type="entry name" value="DUF6673"/>
    <property type="match status" value="1"/>
</dbReference>
<dbReference type="AlphaFoldDB" id="A0A9D2F0V1"/>
<dbReference type="InterPro" id="IPR046655">
    <property type="entry name" value="DUF6673"/>
</dbReference>
<protein>
    <recommendedName>
        <fullName evidence="2">DUF6673 domain-containing protein</fullName>
    </recommendedName>
</protein>
<reference evidence="3" key="2">
    <citation type="submission" date="2021-04" db="EMBL/GenBank/DDBJ databases">
        <authorList>
            <person name="Gilroy R."/>
        </authorList>
    </citation>
    <scope>NUCLEOTIDE SEQUENCE</scope>
    <source>
        <strain evidence="3">3436</strain>
    </source>
</reference>
<evidence type="ECO:0000313" key="3">
    <source>
        <dbReference type="EMBL" id="HIZ47328.1"/>
    </source>
</evidence>
<organism evidence="3 4">
    <name type="scientific">Candidatus Gemmiger excrementavium</name>
    <dbReference type="NCBI Taxonomy" id="2838608"/>
    <lineage>
        <taxon>Bacteria</taxon>
        <taxon>Bacillati</taxon>
        <taxon>Bacillota</taxon>
        <taxon>Clostridia</taxon>
        <taxon>Eubacteriales</taxon>
        <taxon>Gemmiger</taxon>
    </lineage>
</organism>
<sequence length="59" mass="6828">MQTMDLSLNPTMGCDADELMDCLDVVEQVIDEANAQKEKLDRRFARYAPNRAQRRAARR</sequence>
<evidence type="ECO:0000313" key="4">
    <source>
        <dbReference type="Proteomes" id="UP000824031"/>
    </source>
</evidence>